<dbReference type="InterPro" id="IPR026341">
    <property type="entry name" value="T9SS_type_B"/>
</dbReference>
<dbReference type="RefSeq" id="WP_138730256.1">
    <property type="nucleotide sequence ID" value="NZ_SRMP02000008.1"/>
</dbReference>
<proteinExistence type="predicted"/>
<dbReference type="Pfam" id="PF13585">
    <property type="entry name" value="CHU_C"/>
    <property type="match status" value="1"/>
</dbReference>
<evidence type="ECO:0000256" key="1">
    <source>
        <dbReference type="ARBA" id="ARBA00004196"/>
    </source>
</evidence>
<dbReference type="InterPro" id="IPR013378">
    <property type="entry name" value="InlB-like_B-rpt"/>
</dbReference>
<accession>A0ABW9JFU6</accession>
<gene>
    <name evidence="3" type="ORF">E5L68_006565</name>
</gene>
<name>A0ABW9JFU6_9SPHI</name>
<comment type="caution">
    <text evidence="3">The sequence shown here is derived from an EMBL/GenBank/DDBJ whole genome shotgun (WGS) entry which is preliminary data.</text>
</comment>
<feature type="signal peptide" evidence="2">
    <location>
        <begin position="1"/>
        <end position="21"/>
    </location>
</feature>
<reference evidence="3 4" key="1">
    <citation type="submission" date="2024-12" db="EMBL/GenBank/DDBJ databases">
        <authorList>
            <person name="Hu S."/>
        </authorList>
    </citation>
    <scope>NUCLEOTIDE SEQUENCE [LARGE SCALE GENOMIC DNA]</scope>
    <source>
        <strain evidence="3 4">P-25</strain>
    </source>
</reference>
<protein>
    <submittedName>
        <fullName evidence="3">Gliding motility-associated C-terminal domain-containing protein</fullName>
    </submittedName>
</protein>
<sequence>MKKYLLLIVCYLCLLSFGAKSQVSTLLSWNTATGTSGAHLATFNDPNLEIAVLSRGPSLTYNNSSSNSYVALFPIGQDKAASKAGAYFEVTIKAKPGYFVSLSAIDAILRRASTTSPGNYRWAYSIDGVNFTEVGSDDVFISRTAADNNNGEVQPTIDLGNVMDLQYVPSTTTITLRLYAWGATAAVSSSNFGIGKFTATTPSLIFKGFVVNTAPVQYTVTFDSKGGTPVAAKKQFNNLQITPPVEPTRTDYVFAGWYKDEAYTALWDFSSDIVSGDITLYAKWNDPRQTINFPAIADIGYGSAPFELTATATSGLPITYEALTSNISITGTTVTILNTGPATIRATQLGNADYNAATPVEVSFNVVKGTQTISFENPGPFSRYAGEATLTATSSSGLPVMFSAYEPTVALLTDDNKLIIKGLGTIKVTASQAGNELYLPASPVEQNVLIQTAGKSQLLVIQALSPNGDGINDVFIIEGIKAYPENQLKIVNRSGQLVYEQKGYNNEQVVFAGKSNGGDKLPDGTYYYSLAYKQNNQWVQKKGYLFIKN</sequence>
<evidence type="ECO:0000256" key="2">
    <source>
        <dbReference type="SAM" id="SignalP"/>
    </source>
</evidence>
<keyword evidence="4" id="KW-1185">Reference proteome</keyword>
<dbReference type="NCBIfam" id="TIGR04131">
    <property type="entry name" value="Bac_Flav_CTERM"/>
    <property type="match status" value="1"/>
</dbReference>
<feature type="chain" id="PRO_5046128067" evidence="2">
    <location>
        <begin position="22"/>
        <end position="549"/>
    </location>
</feature>
<comment type="subcellular location">
    <subcellularLocation>
        <location evidence="1">Cell envelope</location>
    </subcellularLocation>
</comment>
<evidence type="ECO:0000313" key="3">
    <source>
        <dbReference type="EMBL" id="MFN0291046.1"/>
    </source>
</evidence>
<dbReference type="Pfam" id="PF09479">
    <property type="entry name" value="Flg_new"/>
    <property type="match status" value="1"/>
</dbReference>
<dbReference type="InterPro" id="IPR042229">
    <property type="entry name" value="Listeria/Bacterioides_rpt_sf"/>
</dbReference>
<dbReference type="Proteomes" id="UP001517367">
    <property type="component" value="Unassembled WGS sequence"/>
</dbReference>
<evidence type="ECO:0000313" key="4">
    <source>
        <dbReference type="Proteomes" id="UP001517367"/>
    </source>
</evidence>
<organism evidence="3 4">
    <name type="scientific">Pedobacter helvus</name>
    <dbReference type="NCBI Taxonomy" id="2563444"/>
    <lineage>
        <taxon>Bacteria</taxon>
        <taxon>Pseudomonadati</taxon>
        <taxon>Bacteroidota</taxon>
        <taxon>Sphingobacteriia</taxon>
        <taxon>Sphingobacteriales</taxon>
        <taxon>Sphingobacteriaceae</taxon>
        <taxon>Pedobacter</taxon>
    </lineage>
</organism>
<dbReference type="Gene3D" id="2.60.40.4270">
    <property type="entry name" value="Listeria-Bacteroides repeat domain"/>
    <property type="match status" value="1"/>
</dbReference>
<dbReference type="EMBL" id="SRMP02000008">
    <property type="protein sequence ID" value="MFN0291046.1"/>
    <property type="molecule type" value="Genomic_DNA"/>
</dbReference>
<keyword evidence="2" id="KW-0732">Signal</keyword>
<dbReference type="NCBIfam" id="TIGR02543">
    <property type="entry name" value="List_Bact_rpt"/>
    <property type="match status" value="1"/>
</dbReference>